<dbReference type="OrthoDB" id="5418769at2759"/>
<feature type="compositionally biased region" description="Low complexity" evidence="1">
    <location>
        <begin position="180"/>
        <end position="196"/>
    </location>
</feature>
<dbReference type="InParanoid" id="A0A3N4K998"/>
<evidence type="ECO:0000256" key="1">
    <source>
        <dbReference type="SAM" id="MobiDB-lite"/>
    </source>
</evidence>
<evidence type="ECO:0000313" key="2">
    <source>
        <dbReference type="EMBL" id="RPB07097.1"/>
    </source>
</evidence>
<sequence length="359" mass="39729">MPLVYKARVRSPESDDEGAALVFTENRHVRPYFAAARAEARNIETEQSEGDSAPGHVIQTTQGRGSRGEDISSESSHSDSSSEDEGEQDETHQVYVGSTSETLMGRILRWETDTRELQGAERLITPFPEEGEQLRMPPINRGLSDAHIAIYGSRPPTPHPFFEDQSYPTHSSSSTAPRTAELQATPPAAQLQAAPGNAPPSLPSQHSTCPHGAHCTGSPTPSSAPSESDPDPACGVCYRSTCTRRTYFASQKHFNHWPLGIDCPFCRRDVQFVKSDNDSGRIRRLPLWVVRWSIKGRTKVMKAHRRTVEPEEMRGYVRFMQDAIAERRYPTLPNTEAANTVVVGAPAPPPRSGQKRNYV</sequence>
<organism evidence="2 3">
    <name type="scientific">Morchella conica CCBAS932</name>
    <dbReference type="NCBI Taxonomy" id="1392247"/>
    <lineage>
        <taxon>Eukaryota</taxon>
        <taxon>Fungi</taxon>
        <taxon>Dikarya</taxon>
        <taxon>Ascomycota</taxon>
        <taxon>Pezizomycotina</taxon>
        <taxon>Pezizomycetes</taxon>
        <taxon>Pezizales</taxon>
        <taxon>Morchellaceae</taxon>
        <taxon>Morchella</taxon>
    </lineage>
</organism>
<dbReference type="Proteomes" id="UP000277580">
    <property type="component" value="Unassembled WGS sequence"/>
</dbReference>
<keyword evidence="3" id="KW-1185">Reference proteome</keyword>
<dbReference type="AlphaFoldDB" id="A0A3N4K998"/>
<dbReference type="EMBL" id="ML119196">
    <property type="protein sequence ID" value="RPB07097.1"/>
    <property type="molecule type" value="Genomic_DNA"/>
</dbReference>
<evidence type="ECO:0000313" key="3">
    <source>
        <dbReference type="Proteomes" id="UP000277580"/>
    </source>
</evidence>
<feature type="compositionally biased region" description="Polar residues" evidence="1">
    <location>
        <begin position="166"/>
        <end position="177"/>
    </location>
</feature>
<feature type="region of interest" description="Disordered" evidence="1">
    <location>
        <begin position="154"/>
        <end position="230"/>
    </location>
</feature>
<accession>A0A3N4K998</accession>
<feature type="region of interest" description="Disordered" evidence="1">
    <location>
        <begin position="40"/>
        <end position="99"/>
    </location>
</feature>
<name>A0A3N4K998_9PEZI</name>
<protein>
    <submittedName>
        <fullName evidence="2">Uncharacterized protein</fullName>
    </submittedName>
</protein>
<reference evidence="2 3" key="1">
    <citation type="journal article" date="2018" name="Nat. Ecol. Evol.">
        <title>Pezizomycetes genomes reveal the molecular basis of ectomycorrhizal truffle lifestyle.</title>
        <authorList>
            <person name="Murat C."/>
            <person name="Payen T."/>
            <person name="Noel B."/>
            <person name="Kuo A."/>
            <person name="Morin E."/>
            <person name="Chen J."/>
            <person name="Kohler A."/>
            <person name="Krizsan K."/>
            <person name="Balestrini R."/>
            <person name="Da Silva C."/>
            <person name="Montanini B."/>
            <person name="Hainaut M."/>
            <person name="Levati E."/>
            <person name="Barry K.W."/>
            <person name="Belfiori B."/>
            <person name="Cichocki N."/>
            <person name="Clum A."/>
            <person name="Dockter R.B."/>
            <person name="Fauchery L."/>
            <person name="Guy J."/>
            <person name="Iotti M."/>
            <person name="Le Tacon F."/>
            <person name="Lindquist E.A."/>
            <person name="Lipzen A."/>
            <person name="Malagnac F."/>
            <person name="Mello A."/>
            <person name="Molinier V."/>
            <person name="Miyauchi S."/>
            <person name="Poulain J."/>
            <person name="Riccioni C."/>
            <person name="Rubini A."/>
            <person name="Sitrit Y."/>
            <person name="Splivallo R."/>
            <person name="Traeger S."/>
            <person name="Wang M."/>
            <person name="Zifcakova L."/>
            <person name="Wipf D."/>
            <person name="Zambonelli A."/>
            <person name="Paolocci F."/>
            <person name="Nowrousian M."/>
            <person name="Ottonello S."/>
            <person name="Baldrian P."/>
            <person name="Spatafora J.W."/>
            <person name="Henrissat B."/>
            <person name="Nagy L.G."/>
            <person name="Aury J.M."/>
            <person name="Wincker P."/>
            <person name="Grigoriev I.V."/>
            <person name="Bonfante P."/>
            <person name="Martin F.M."/>
        </authorList>
    </citation>
    <scope>NUCLEOTIDE SEQUENCE [LARGE SCALE GENOMIC DNA]</scope>
    <source>
        <strain evidence="2 3">CCBAS932</strain>
    </source>
</reference>
<gene>
    <name evidence="2" type="ORF">P167DRAFT_550042</name>
</gene>
<proteinExistence type="predicted"/>
<feature type="compositionally biased region" description="Low complexity" evidence="1">
    <location>
        <begin position="218"/>
        <end position="230"/>
    </location>
</feature>